<comment type="caution">
    <text evidence="1">The sequence shown here is derived from an EMBL/GenBank/DDBJ whole genome shotgun (WGS) entry which is preliminary data.</text>
</comment>
<keyword evidence="2" id="KW-1185">Reference proteome</keyword>
<dbReference type="Proteomes" id="UP000242616">
    <property type="component" value="Unassembled WGS sequence"/>
</dbReference>
<evidence type="ECO:0000313" key="1">
    <source>
        <dbReference type="EMBL" id="ONN27815.1"/>
    </source>
</evidence>
<reference evidence="1 2" key="1">
    <citation type="submission" date="2015-06" db="EMBL/GenBank/DDBJ databases">
        <title>Genome sequencing of Thermotogales isolates from hydrothermal vents.</title>
        <authorList>
            <person name="Haverkamp T.H."/>
            <person name="Kublanov I.V."/>
            <person name="Nesbo C.L."/>
        </authorList>
    </citation>
    <scope>NUCLEOTIDE SEQUENCE [LARGE SCALE GENOMIC DNA]</scope>
    <source>
        <strain evidence="2">ik275mar</strain>
    </source>
</reference>
<name>A0ABX3IJ24_9BACT</name>
<gene>
    <name evidence="1" type="ORF">XJ44_02285</name>
</gene>
<evidence type="ECO:0008006" key="3">
    <source>
        <dbReference type="Google" id="ProtNLM"/>
    </source>
</evidence>
<dbReference type="RefSeq" id="WP_075665450.1">
    <property type="nucleotide sequence ID" value="NZ_LBFC01000006.1"/>
</dbReference>
<dbReference type="EMBL" id="LBFC01000006">
    <property type="protein sequence ID" value="ONN27815.1"/>
    <property type="molecule type" value="Genomic_DNA"/>
</dbReference>
<evidence type="ECO:0000313" key="2">
    <source>
        <dbReference type="Proteomes" id="UP000242616"/>
    </source>
</evidence>
<organism evidence="1 2">
    <name type="scientific">Thermosipho affectus</name>
    <dbReference type="NCBI Taxonomy" id="660294"/>
    <lineage>
        <taxon>Bacteria</taxon>
        <taxon>Thermotogati</taxon>
        <taxon>Thermotogota</taxon>
        <taxon>Thermotogae</taxon>
        <taxon>Thermotogales</taxon>
        <taxon>Fervidobacteriaceae</taxon>
        <taxon>Thermosipho</taxon>
    </lineage>
</organism>
<sequence length="199" mass="23042">MRKFLLFAFLMFSLFSFSEMYSIKIGETLLGTSVLNEKGDVYTTKTIIDYGMLYTIDSTTVFVDNLFKDYIVTFTVDGSYTGRIIGKYDGKVAKFIFETLQSSYTYTLNKENLFIMDNNFVLSHLKRILDFPSPYFNVVIPQLLFNPSKTEYAVENVSLKKKGEIFELSFRDESIKITYHMGNITRIEYPGHVVVELID</sequence>
<protein>
    <recommendedName>
        <fullName evidence="3">DUF3108 domain-containing protein</fullName>
    </recommendedName>
</protein>
<proteinExistence type="predicted"/>
<accession>A0ABX3IJ24</accession>